<dbReference type="Gene3D" id="3.40.50.300">
    <property type="entry name" value="P-loop containing nucleotide triphosphate hydrolases"/>
    <property type="match status" value="1"/>
</dbReference>
<dbReference type="SUPFAM" id="SSF52540">
    <property type="entry name" value="P-loop containing nucleoside triphosphate hydrolases"/>
    <property type="match status" value="1"/>
</dbReference>
<dbReference type="Pfam" id="PF13166">
    <property type="entry name" value="AAA_13"/>
    <property type="match status" value="1"/>
</dbReference>
<sequence length="767" mass="84439">MLEKIIRVDNIGVFKAGVSSAVTLKKVTVIYADNGRGKSTLSALLRACGAADGQAVQARKTIGATGHQAAQLRFQSPAGGSTISFDGNTWSAAAANLHVFNQEFVERNVYAGAVVTPDQRASLLELALGADAVALRGEFQRQSEAQRSAALRVTAAETALQGFHRGETLATFLALEPVDDGLKRIADVDKQLNEAGSIQQILGRHGFRKMTGTVYNFNDIRSIVESHFERLQEDAEAVVRKQFDAHLGNDTEKWVNEGLRHKPEEHCPFCGQATVGLPLLEAYKSYFNQAYRAHLHRVASLRMMVDQQVGQDLVPEWRAATDFNIGVQDGWSGILPLEIPVFDMDAARKAIGEARALVDSVVEEKAASPLEAIDAGPLEKAETILNAVMADVAKYNGAIQALNEAIENYKKGLAQVDIAALRQQRRIIELRMIRNAPEVVQHLASRTEAENERKEAERKKDAARKTLDQHMATSLATFQTAINARLQDFGAPFSIRELKPNYMGGGVPRSEYVLEVRGASVPVGPTSGDALTFHTVLSEGDKRTLAFAFFLARLFADPKRSEAVVVLDDVFTSLDLHRRLKTVEAALAMSRECEQVIALGHDAYFLRDIRKRVAKDGCDVVELELRRGPGNFTVIGQFNLDEFCASPYYKRYRLVDTYVTGAEQVNMLEVAQALRPLVEGHLHRCFLGRFAEGKTVGAMIQLIKDAQPDNPINVLQPLVQDLHTFNEYAAMFHHDTSGGNVRTDVNDSELLYFASAALSLIRTGKLF</sequence>
<reference evidence="3" key="1">
    <citation type="submission" date="2014-04" db="EMBL/GenBank/DDBJ databases">
        <title>In planta biocontrol of soil-borne Fusarium wilt of banana through a plant endophytic bacterium, Burkholderia cenocepacia 869T2.</title>
        <authorList>
            <person name="Ho Y.-N."/>
            <person name="Chiang H.-M."/>
            <person name="Chao C.-P."/>
            <person name="Su C.-C."/>
            <person name="Hsu H.-F."/>
            <person name="Guo C.-T."/>
            <person name="Hsieh J.-L."/>
            <person name="Huang C.-C."/>
        </authorList>
    </citation>
    <scope>NUCLEOTIDE SEQUENCE [LARGE SCALE GENOMIC DNA]</scope>
    <source>
        <strain evidence="3">869T2</strain>
    </source>
</reference>
<dbReference type="InterPro" id="IPR026866">
    <property type="entry name" value="CR006_AAA"/>
</dbReference>
<accession>A0A071MBQ7</accession>
<proteinExistence type="predicted"/>
<feature type="compositionally biased region" description="Basic and acidic residues" evidence="1">
    <location>
        <begin position="445"/>
        <end position="465"/>
    </location>
</feature>
<dbReference type="GO" id="GO:0000731">
    <property type="term" value="P:DNA synthesis involved in DNA repair"/>
    <property type="evidence" value="ECO:0007669"/>
    <property type="project" value="TreeGrafter"/>
</dbReference>
<dbReference type="AlphaFoldDB" id="A0A071MBQ7"/>
<feature type="region of interest" description="Disordered" evidence="1">
    <location>
        <begin position="444"/>
        <end position="465"/>
    </location>
</feature>
<dbReference type="EMBL" id="JJOA01000014">
    <property type="protein sequence ID" value="KEA58178.1"/>
    <property type="molecule type" value="Genomic_DNA"/>
</dbReference>
<evidence type="ECO:0000313" key="3">
    <source>
        <dbReference type="EMBL" id="KEA58178.1"/>
    </source>
</evidence>
<dbReference type="InterPro" id="IPR027417">
    <property type="entry name" value="P-loop_NTPase"/>
</dbReference>
<dbReference type="OrthoDB" id="9795565at2"/>
<feature type="domain" description="Protein CR006 P-loop" evidence="2">
    <location>
        <begin position="249"/>
        <end position="614"/>
    </location>
</feature>
<dbReference type="PANTHER" id="PTHR32182">
    <property type="entry name" value="DNA REPLICATION AND REPAIR PROTEIN RECF"/>
    <property type="match status" value="1"/>
</dbReference>
<dbReference type="PANTHER" id="PTHR32182:SF0">
    <property type="entry name" value="DNA REPLICATION AND REPAIR PROTEIN RECF"/>
    <property type="match status" value="1"/>
</dbReference>
<evidence type="ECO:0000256" key="1">
    <source>
        <dbReference type="SAM" id="MobiDB-lite"/>
    </source>
</evidence>
<organism evidence="3">
    <name type="scientific">Burkholderia cenocepacia</name>
    <dbReference type="NCBI Taxonomy" id="95486"/>
    <lineage>
        <taxon>Bacteria</taxon>
        <taxon>Pseudomonadati</taxon>
        <taxon>Pseudomonadota</taxon>
        <taxon>Betaproteobacteria</taxon>
        <taxon>Burkholderiales</taxon>
        <taxon>Burkholderiaceae</taxon>
        <taxon>Burkholderia</taxon>
        <taxon>Burkholderia cepacia complex</taxon>
    </lineage>
</organism>
<evidence type="ECO:0000259" key="2">
    <source>
        <dbReference type="Pfam" id="PF13166"/>
    </source>
</evidence>
<protein>
    <recommendedName>
        <fullName evidence="2">Protein CR006 P-loop domain-containing protein</fullName>
    </recommendedName>
</protein>
<comment type="caution">
    <text evidence="3">The sequence shown here is derived from an EMBL/GenBank/DDBJ whole genome shotgun (WGS) entry which is preliminary data.</text>
</comment>
<name>A0A071MBQ7_9BURK</name>
<dbReference type="GO" id="GO:0006302">
    <property type="term" value="P:double-strand break repair"/>
    <property type="evidence" value="ECO:0007669"/>
    <property type="project" value="TreeGrafter"/>
</dbReference>
<gene>
    <name evidence="3" type="ORF">DT99_17605</name>
</gene>